<dbReference type="AlphaFoldDB" id="A0A835ULG8"/>
<name>A0A835ULG8_VANPL</name>
<keyword evidence="2" id="KW-0472">Membrane</keyword>
<comment type="caution">
    <text evidence="3">The sequence shown here is derived from an EMBL/GenBank/DDBJ whole genome shotgun (WGS) entry which is preliminary data.</text>
</comment>
<keyword evidence="2" id="KW-0812">Transmembrane</keyword>
<sequence>MALNIKGRSKVVGLPAICSISSSVFVKRFSPADKREIEVVDVATARLIPSGQPPGRQEEEAAKATPAQVGAASFSYDSLVFFRSLSSHRSFKSFFLFLGTFFFFFQGILLFLYLTIHCFVVRVDVWLKLHLA</sequence>
<evidence type="ECO:0000313" key="3">
    <source>
        <dbReference type="EMBL" id="KAG0463736.1"/>
    </source>
</evidence>
<accession>A0A835ULG8</accession>
<dbReference type="OrthoDB" id="676979at2759"/>
<organism evidence="3 4">
    <name type="scientific">Vanilla planifolia</name>
    <name type="common">Vanilla</name>
    <dbReference type="NCBI Taxonomy" id="51239"/>
    <lineage>
        <taxon>Eukaryota</taxon>
        <taxon>Viridiplantae</taxon>
        <taxon>Streptophyta</taxon>
        <taxon>Embryophyta</taxon>
        <taxon>Tracheophyta</taxon>
        <taxon>Spermatophyta</taxon>
        <taxon>Magnoliopsida</taxon>
        <taxon>Liliopsida</taxon>
        <taxon>Asparagales</taxon>
        <taxon>Orchidaceae</taxon>
        <taxon>Vanilloideae</taxon>
        <taxon>Vanilleae</taxon>
        <taxon>Vanilla</taxon>
    </lineage>
</organism>
<dbReference type="EMBL" id="JADCNL010000010">
    <property type="protein sequence ID" value="KAG0463736.1"/>
    <property type="molecule type" value="Genomic_DNA"/>
</dbReference>
<protein>
    <submittedName>
        <fullName evidence="3">Uncharacterized protein</fullName>
    </submittedName>
</protein>
<feature type="transmembrane region" description="Helical" evidence="2">
    <location>
        <begin position="94"/>
        <end position="116"/>
    </location>
</feature>
<dbReference type="Proteomes" id="UP000636800">
    <property type="component" value="Chromosome 10"/>
</dbReference>
<keyword evidence="2" id="KW-1133">Transmembrane helix</keyword>
<evidence type="ECO:0000313" key="4">
    <source>
        <dbReference type="Proteomes" id="UP000636800"/>
    </source>
</evidence>
<reference evidence="3 4" key="1">
    <citation type="journal article" date="2020" name="Nat. Food">
        <title>A phased Vanilla planifolia genome enables genetic improvement of flavour and production.</title>
        <authorList>
            <person name="Hasing T."/>
            <person name="Tang H."/>
            <person name="Brym M."/>
            <person name="Khazi F."/>
            <person name="Huang T."/>
            <person name="Chambers A.H."/>
        </authorList>
    </citation>
    <scope>NUCLEOTIDE SEQUENCE [LARGE SCALE GENOMIC DNA]</scope>
    <source>
        <tissue evidence="3">Leaf</tissue>
    </source>
</reference>
<gene>
    <name evidence="3" type="ORF">HPP92_019805</name>
</gene>
<proteinExistence type="predicted"/>
<evidence type="ECO:0000256" key="1">
    <source>
        <dbReference type="SAM" id="MobiDB-lite"/>
    </source>
</evidence>
<feature type="region of interest" description="Disordered" evidence="1">
    <location>
        <begin position="48"/>
        <end position="69"/>
    </location>
</feature>
<keyword evidence="4" id="KW-1185">Reference proteome</keyword>
<evidence type="ECO:0000256" key="2">
    <source>
        <dbReference type="SAM" id="Phobius"/>
    </source>
</evidence>